<feature type="transmembrane region" description="Helical" evidence="9">
    <location>
        <begin position="739"/>
        <end position="758"/>
    </location>
</feature>
<evidence type="ECO:0000256" key="5">
    <source>
        <dbReference type="ARBA" id="ARBA00022741"/>
    </source>
</evidence>
<accession>A0A1S8D3G8</accession>
<dbReference type="PROSITE" id="PS00211">
    <property type="entry name" value="ABC_TRANSPORTER_1"/>
    <property type="match status" value="2"/>
</dbReference>
<dbReference type="Gene3D" id="3.40.50.300">
    <property type="entry name" value="P-loop containing nucleotide triphosphate hydrolases"/>
    <property type="match status" value="2"/>
</dbReference>
<feature type="transmembrane region" description="Helical" evidence="9">
    <location>
        <begin position="666"/>
        <end position="686"/>
    </location>
</feature>
<evidence type="ECO:0000313" key="12">
    <source>
        <dbReference type="EMBL" id="ONH82509.1"/>
    </source>
</evidence>
<dbReference type="InterPro" id="IPR003439">
    <property type="entry name" value="ABC_transporter-like_ATP-bd"/>
</dbReference>
<keyword evidence="6" id="KW-0067">ATP-binding</keyword>
<dbReference type="PANTHER" id="PTHR24221:SF646">
    <property type="entry name" value="HAEMOLYSIN SECRETION ATP-BINDING PROTEIN"/>
    <property type="match status" value="1"/>
</dbReference>
<evidence type="ECO:0000256" key="3">
    <source>
        <dbReference type="ARBA" id="ARBA00022475"/>
    </source>
</evidence>
<dbReference type="SMART" id="SM00382">
    <property type="entry name" value="AAA"/>
    <property type="match status" value="2"/>
</dbReference>
<keyword evidence="2" id="KW-0813">Transport</keyword>
<comment type="subcellular location">
    <subcellularLocation>
        <location evidence="1">Cell membrane</location>
        <topology evidence="1">Multi-pass membrane protein</topology>
    </subcellularLocation>
</comment>
<dbReference type="PANTHER" id="PTHR24221">
    <property type="entry name" value="ATP-BINDING CASSETTE SUB-FAMILY B"/>
    <property type="match status" value="1"/>
</dbReference>
<keyword evidence="5" id="KW-0547">Nucleotide-binding</keyword>
<evidence type="ECO:0000256" key="9">
    <source>
        <dbReference type="SAM" id="Phobius"/>
    </source>
</evidence>
<dbReference type="AlphaFoldDB" id="A0A1S8D3G8"/>
<evidence type="ECO:0000256" key="8">
    <source>
        <dbReference type="ARBA" id="ARBA00023136"/>
    </source>
</evidence>
<feature type="transmembrane region" description="Helical" evidence="9">
    <location>
        <begin position="133"/>
        <end position="154"/>
    </location>
</feature>
<evidence type="ECO:0000259" key="10">
    <source>
        <dbReference type="PROSITE" id="PS50893"/>
    </source>
</evidence>
<name>A0A1S8D3G8_9PROT</name>
<feature type="transmembrane region" description="Helical" evidence="9">
    <location>
        <begin position="764"/>
        <end position="782"/>
    </location>
</feature>
<keyword evidence="13" id="KW-1185">Reference proteome</keyword>
<feature type="domain" description="ABC transporter" evidence="10">
    <location>
        <begin position="335"/>
        <end position="570"/>
    </location>
</feature>
<dbReference type="GO" id="GO:0016887">
    <property type="term" value="F:ATP hydrolysis activity"/>
    <property type="evidence" value="ECO:0007669"/>
    <property type="project" value="InterPro"/>
</dbReference>
<protein>
    <submittedName>
        <fullName evidence="12">ABC transporter</fullName>
    </submittedName>
</protein>
<dbReference type="PROSITE" id="PS50893">
    <property type="entry name" value="ABC_TRANSPORTER_2"/>
    <property type="match status" value="2"/>
</dbReference>
<evidence type="ECO:0000256" key="7">
    <source>
        <dbReference type="ARBA" id="ARBA00022989"/>
    </source>
</evidence>
<evidence type="ECO:0000256" key="4">
    <source>
        <dbReference type="ARBA" id="ARBA00022692"/>
    </source>
</evidence>
<dbReference type="Pfam" id="PF00005">
    <property type="entry name" value="ABC_tran"/>
    <property type="match status" value="2"/>
</dbReference>
<gene>
    <name evidence="12" type="ORF">APZ41_014320</name>
</gene>
<feature type="domain" description="ABC transmembrane type-1" evidence="11">
    <location>
        <begin position="634"/>
        <end position="912"/>
    </location>
</feature>
<dbReference type="Pfam" id="PF00664">
    <property type="entry name" value="ABC_membrane"/>
    <property type="match status" value="2"/>
</dbReference>
<keyword evidence="4 9" id="KW-0812">Transmembrane</keyword>
<dbReference type="InterPro" id="IPR017871">
    <property type="entry name" value="ABC_transporter-like_CS"/>
</dbReference>
<dbReference type="OrthoDB" id="5288404at2"/>
<evidence type="ECO:0000256" key="2">
    <source>
        <dbReference type="ARBA" id="ARBA00022448"/>
    </source>
</evidence>
<dbReference type="InterPro" id="IPR003593">
    <property type="entry name" value="AAA+_ATPase"/>
</dbReference>
<evidence type="ECO:0000313" key="13">
    <source>
        <dbReference type="Proteomes" id="UP000054844"/>
    </source>
</evidence>
<evidence type="ECO:0000256" key="1">
    <source>
        <dbReference type="ARBA" id="ARBA00004651"/>
    </source>
</evidence>
<dbReference type="EMBL" id="LLWF02000052">
    <property type="protein sequence ID" value="ONH82509.1"/>
    <property type="molecule type" value="Genomic_DNA"/>
</dbReference>
<dbReference type="InterPro" id="IPR036640">
    <property type="entry name" value="ABC1_TM_sf"/>
</dbReference>
<dbReference type="STRING" id="207340.APZ41_014320"/>
<dbReference type="InterPro" id="IPR039421">
    <property type="entry name" value="Type_1_exporter"/>
</dbReference>
<sequence length="1188" mass="124679">MYFDARLWRLTRGLRPGMLLGVVLGLLALAAGIARFAFLGVALARVFAGEGLVGAAWPLAGAVLAVLLRGVLDHARAALAHRTAAAVQTKLRAALFDRIAALGPAWFAGERTGGVMLSMIDGVEQLQTFFGQYLPQLAIAACAPVAIFLFIAWWDVPVALVLLAAALLTLVLPALVHGWDKRAALERQKAFKAFGGEFLDAVQGLPTLQAFGQSAAYGRQLAAKARALYRTTFRVLGLSVMTRGITDTGMALGSAIALILGAHRVASGEMSLEALLVVLMAGTEIFRPLRDLRSVLHQGMIGQSAAAGLHALLEAEPAIAPGGAALRLGEAAPEIRFEGVRFAYPGGRQPAHDGLDFTIRGGERVGLVGPSGAGKSSVIRLLLRQFDPQAGRILIGGQDVATLDPAGIAAHVAIVAQDATLFHGTVAENLRLGRPEATQAELEAACRAANAHDFIQSLPGGYDALIGERGARLSGGQRQRLAIARALLRDAPILILDEALSAVDAENEAVIQQALDRLMQGRTVLILAHRLSSVIGADRILVLSGGRVAESGTHAALMRQGGIYRQLMGAQAEERGQGALADALRPAAESHAAAESEAAPEPEDLNAAAASVGWGETLSSLIRYIRPWRGRMTLTVLFGIGRVAAFIGVGVLGALLIAALRDGAPVTGLAIALVIAAPVAGGLHWLESWLAHDIAYRLLAEMRIALFDRLDRLGPAYLLRRRTGDLVSLATTDVETVEYFYAHTVAPAVVALLVPLTVLGVLAWAAWPLALALLPFLLYAGLAPTLARRRIDVLGAESRAALGELGAHVTETIQGLGDLLAFRAVGARRAAFLARVAAYQDRRLSLMQDQSRAGAALDVATGLGGLAVGAVGAALAASGRLDASLLPMLILLAIAAFLPVSEIAQVGRQLADTIASTRRLRVVEREVPVVVGGAMEPSSPKGGSAVAFEAVGFTYPGRSRPALTGLDLTLPAGRTAALVGPSGAGKSTVASLLLRFWDPQVGRILLDGTDLRELTLDGLRRHVALVAQDTYLFNDTLEANIRLAQPEASPAALQRAVEQAALADFVAGLPQGLATPVGERGVQLSGGQRQRIAIARAFLKDAPVLVLDEATSHLDAISETQVRAALEALMRDRTVLVIAHRLSTIRNADTILVMQGGRVVEAGNHTALLARRGAYARLVSWQMDAVAG</sequence>
<dbReference type="InterPro" id="IPR027417">
    <property type="entry name" value="P-loop_NTPase"/>
</dbReference>
<feature type="domain" description="ABC transmembrane type-1" evidence="11">
    <location>
        <begin position="19"/>
        <end position="298"/>
    </location>
</feature>
<dbReference type="PROSITE" id="PS50929">
    <property type="entry name" value="ABC_TM1F"/>
    <property type="match status" value="2"/>
</dbReference>
<dbReference type="SUPFAM" id="SSF52540">
    <property type="entry name" value="P-loop containing nucleoside triphosphate hydrolases"/>
    <property type="match status" value="2"/>
</dbReference>
<dbReference type="RefSeq" id="WP_058390231.1">
    <property type="nucleotide sequence ID" value="NZ_LLWF02000052.1"/>
</dbReference>
<feature type="transmembrane region" description="Helical" evidence="9">
    <location>
        <begin position="160"/>
        <end position="179"/>
    </location>
</feature>
<reference evidence="12" key="1">
    <citation type="submission" date="2016-12" db="EMBL/GenBank/DDBJ databases">
        <title>Draft genome sequence of Roseomonas mucosa strain AU37, isolated from a peripheral intravenous catheter.</title>
        <authorList>
            <person name="Choudhury M.A."/>
            <person name="Sidjabat H.E."/>
            <person name="Wailan A.M."/>
            <person name="Zhang L."/>
            <person name="Marsh N.M."/>
            <person name="Rickard C.M."/>
            <person name="Davies M."/>
            <person name="Mcmillan D.J."/>
        </authorList>
    </citation>
    <scope>NUCLEOTIDE SEQUENCE [LARGE SCALE GENOMIC DNA]</scope>
    <source>
        <strain evidence="12">AU37</strain>
    </source>
</reference>
<dbReference type="SUPFAM" id="SSF90123">
    <property type="entry name" value="ABC transporter transmembrane region"/>
    <property type="match status" value="2"/>
</dbReference>
<keyword evidence="3" id="KW-1003">Cell membrane</keyword>
<proteinExistence type="predicted"/>
<evidence type="ECO:0000259" key="11">
    <source>
        <dbReference type="PROSITE" id="PS50929"/>
    </source>
</evidence>
<dbReference type="InterPro" id="IPR011527">
    <property type="entry name" value="ABC1_TM_dom"/>
</dbReference>
<evidence type="ECO:0000256" key="6">
    <source>
        <dbReference type="ARBA" id="ARBA00022840"/>
    </source>
</evidence>
<dbReference type="FunFam" id="3.40.50.300:FF:000221">
    <property type="entry name" value="Multidrug ABC transporter ATP-binding protein"/>
    <property type="match status" value="2"/>
</dbReference>
<dbReference type="GO" id="GO:0140359">
    <property type="term" value="F:ABC-type transporter activity"/>
    <property type="evidence" value="ECO:0007669"/>
    <property type="project" value="InterPro"/>
</dbReference>
<dbReference type="Proteomes" id="UP000054844">
    <property type="component" value="Unassembled WGS sequence"/>
</dbReference>
<comment type="caution">
    <text evidence="12">The sequence shown here is derived from an EMBL/GenBank/DDBJ whole genome shotgun (WGS) entry which is preliminary data.</text>
</comment>
<feature type="transmembrane region" description="Helical" evidence="9">
    <location>
        <begin position="54"/>
        <end position="72"/>
    </location>
</feature>
<dbReference type="GO" id="GO:0005524">
    <property type="term" value="F:ATP binding"/>
    <property type="evidence" value="ECO:0007669"/>
    <property type="project" value="UniProtKB-KW"/>
</dbReference>
<dbReference type="Gene3D" id="1.20.1560.10">
    <property type="entry name" value="ABC transporter type 1, transmembrane domain"/>
    <property type="match status" value="2"/>
</dbReference>
<organism evidence="12 13">
    <name type="scientific">Roseomonas mucosa</name>
    <dbReference type="NCBI Taxonomy" id="207340"/>
    <lineage>
        <taxon>Bacteria</taxon>
        <taxon>Pseudomonadati</taxon>
        <taxon>Pseudomonadota</taxon>
        <taxon>Alphaproteobacteria</taxon>
        <taxon>Acetobacterales</taxon>
        <taxon>Roseomonadaceae</taxon>
        <taxon>Roseomonas</taxon>
    </lineage>
</organism>
<feature type="transmembrane region" description="Helical" evidence="9">
    <location>
        <begin position="633"/>
        <end position="660"/>
    </location>
</feature>
<keyword evidence="8 9" id="KW-0472">Membrane</keyword>
<keyword evidence="7 9" id="KW-1133">Transmembrane helix</keyword>
<feature type="domain" description="ABC transporter" evidence="10">
    <location>
        <begin position="946"/>
        <end position="1181"/>
    </location>
</feature>
<feature type="transmembrane region" description="Helical" evidence="9">
    <location>
        <begin position="853"/>
        <end position="877"/>
    </location>
</feature>
<feature type="transmembrane region" description="Helical" evidence="9">
    <location>
        <begin position="883"/>
        <end position="900"/>
    </location>
</feature>
<dbReference type="GO" id="GO:0005886">
    <property type="term" value="C:plasma membrane"/>
    <property type="evidence" value="ECO:0007669"/>
    <property type="project" value="UniProtKB-SubCell"/>
</dbReference>
<dbReference type="GO" id="GO:0034040">
    <property type="term" value="F:ATPase-coupled lipid transmembrane transporter activity"/>
    <property type="evidence" value="ECO:0007669"/>
    <property type="project" value="TreeGrafter"/>
</dbReference>